<proteinExistence type="predicted"/>
<sequence>METTSKIEIDNNKVVEKIHLKVSLDLHSTNPSLEEVVAILGSSSKKNKLKCFTIKFFCIFQNVVFNI</sequence>
<dbReference type="EMBL" id="LZZI01000212">
    <property type="protein sequence ID" value="OOM52344.1"/>
    <property type="molecule type" value="Genomic_DNA"/>
</dbReference>
<protein>
    <submittedName>
        <fullName evidence="1">Uncharacterized protein</fullName>
    </submittedName>
</protein>
<gene>
    <name evidence="1" type="ORF">CLBCK_49030</name>
</gene>
<evidence type="ECO:0000313" key="1">
    <source>
        <dbReference type="EMBL" id="OOM52344.1"/>
    </source>
</evidence>
<accession>A0A1S8RGM7</accession>
<evidence type="ECO:0000313" key="2">
    <source>
        <dbReference type="Proteomes" id="UP000190973"/>
    </source>
</evidence>
<dbReference type="Proteomes" id="UP000190973">
    <property type="component" value="Unassembled WGS sequence"/>
</dbReference>
<comment type="caution">
    <text evidence="1">The sequence shown here is derived from an EMBL/GenBank/DDBJ whole genome shotgun (WGS) entry which is preliminary data.</text>
</comment>
<name>A0A1S8RGM7_CLOBE</name>
<organism evidence="1 2">
    <name type="scientific">Clostridium beijerinckii</name>
    <name type="common">Clostridium MP</name>
    <dbReference type="NCBI Taxonomy" id="1520"/>
    <lineage>
        <taxon>Bacteria</taxon>
        <taxon>Bacillati</taxon>
        <taxon>Bacillota</taxon>
        <taxon>Clostridia</taxon>
        <taxon>Eubacteriales</taxon>
        <taxon>Clostridiaceae</taxon>
        <taxon>Clostridium</taxon>
    </lineage>
</organism>
<dbReference type="AlphaFoldDB" id="A0A1S8RGM7"/>
<reference evidence="1 2" key="1">
    <citation type="submission" date="2016-05" db="EMBL/GenBank/DDBJ databases">
        <title>Microbial solvent formation.</title>
        <authorList>
            <person name="Poehlein A."/>
            <person name="Montoya Solano J.D."/>
            <person name="Flitsch S."/>
            <person name="Krabben P."/>
            <person name="Duerre P."/>
            <person name="Daniel R."/>
        </authorList>
    </citation>
    <scope>NUCLEOTIDE SEQUENCE [LARGE SCALE GENOMIC DNA]</scope>
    <source>
        <strain evidence="1 2">DSM 53</strain>
    </source>
</reference>